<reference evidence="2" key="1">
    <citation type="journal article" date="2021" name="Microorganisms">
        <title>Acidisoma silvae sp. nov. and Acidisomacellulosilytica sp. nov., Two Acidophilic Bacteria Isolated from Decaying Wood, Hydrolyzing Cellulose and Producing Poly-3-hydroxybutyrate.</title>
        <authorList>
            <person name="Mieszkin S."/>
            <person name="Pouder E."/>
            <person name="Uroz S."/>
            <person name="Simon-Colin C."/>
            <person name="Alain K."/>
        </authorList>
    </citation>
    <scope>NUCLEOTIDE SEQUENCE</scope>
    <source>
        <strain evidence="2">HW T2.11</strain>
    </source>
</reference>
<dbReference type="InterPro" id="IPR029261">
    <property type="entry name" value="Transposase_Znf"/>
</dbReference>
<name>A0A963YXC0_9PROT</name>
<gene>
    <name evidence="2" type="ORF">ASILVAE211_22960</name>
</gene>
<sequence length="179" mass="19924">MRALIAVGPNICVISAERRDEGWLIVASGPGHGPCPSCACHSSARHSTYWRNLRDLPLQGSPVMVRLRLARLRCREPTCDQQIFAERLPGVITPLLRRTCRVVDLMQAVGHVAGGKPAERLLSRLGLPASDDTVLRHVKHRARVNAIRAPLRVVGVDDWSWTKGQSYGTIMVDLERRRV</sequence>
<dbReference type="PANTHER" id="PTHR33498">
    <property type="entry name" value="TRANSPOSASE FOR INSERTION SEQUENCE ELEMENT IS1557"/>
    <property type="match status" value="1"/>
</dbReference>
<evidence type="ECO:0000313" key="3">
    <source>
        <dbReference type="Proteomes" id="UP000708298"/>
    </source>
</evidence>
<evidence type="ECO:0000259" key="1">
    <source>
        <dbReference type="Pfam" id="PF14690"/>
    </source>
</evidence>
<proteinExistence type="predicted"/>
<protein>
    <submittedName>
        <fullName evidence="2">Transposase</fullName>
    </submittedName>
</protein>
<dbReference type="AlphaFoldDB" id="A0A963YXC0"/>
<feature type="domain" description="Transposase IS204/IS1001/IS1096/IS1165 zinc-finger" evidence="1">
    <location>
        <begin position="34"/>
        <end position="79"/>
    </location>
</feature>
<reference evidence="2" key="2">
    <citation type="submission" date="2021-01" db="EMBL/GenBank/DDBJ databases">
        <authorList>
            <person name="Mieszkin S."/>
            <person name="Pouder E."/>
            <person name="Alain K."/>
        </authorList>
    </citation>
    <scope>NUCLEOTIDE SEQUENCE</scope>
    <source>
        <strain evidence="2">HW T2.11</strain>
    </source>
</reference>
<feature type="non-terminal residue" evidence="2">
    <location>
        <position position="179"/>
    </location>
</feature>
<evidence type="ECO:0000313" key="2">
    <source>
        <dbReference type="EMBL" id="MCB8878067.1"/>
    </source>
</evidence>
<comment type="caution">
    <text evidence="2">The sequence shown here is derived from an EMBL/GenBank/DDBJ whole genome shotgun (WGS) entry which is preliminary data.</text>
</comment>
<dbReference type="InterPro" id="IPR047951">
    <property type="entry name" value="Transpos_ISL3"/>
</dbReference>
<accession>A0A963YXC0</accession>
<dbReference type="EMBL" id="JAESVB010000022">
    <property type="protein sequence ID" value="MCB8878067.1"/>
    <property type="molecule type" value="Genomic_DNA"/>
</dbReference>
<dbReference type="Pfam" id="PF14690">
    <property type="entry name" value="Zn_ribbon_ISL3"/>
    <property type="match status" value="1"/>
</dbReference>
<organism evidence="2 3">
    <name type="scientific">Acidisoma silvae</name>
    <dbReference type="NCBI Taxonomy" id="2802396"/>
    <lineage>
        <taxon>Bacteria</taxon>
        <taxon>Pseudomonadati</taxon>
        <taxon>Pseudomonadota</taxon>
        <taxon>Alphaproteobacteria</taxon>
        <taxon>Acetobacterales</taxon>
        <taxon>Acidocellaceae</taxon>
        <taxon>Acidisoma</taxon>
    </lineage>
</organism>
<dbReference type="PANTHER" id="PTHR33498:SF1">
    <property type="entry name" value="TRANSPOSASE FOR INSERTION SEQUENCE ELEMENT IS1557"/>
    <property type="match status" value="1"/>
</dbReference>
<keyword evidence="3" id="KW-1185">Reference proteome</keyword>
<dbReference type="Proteomes" id="UP000708298">
    <property type="component" value="Unassembled WGS sequence"/>
</dbReference>